<accession>A0A0A9HNM2</accession>
<reference evidence="1" key="1">
    <citation type="submission" date="2014-09" db="EMBL/GenBank/DDBJ databases">
        <authorList>
            <person name="Magalhaes I.L.F."/>
            <person name="Oliveira U."/>
            <person name="Santos F.R."/>
            <person name="Vidigal T.H.D.A."/>
            <person name="Brescovit A.D."/>
            <person name="Santos A.J."/>
        </authorList>
    </citation>
    <scope>NUCLEOTIDE SEQUENCE</scope>
    <source>
        <tissue evidence="1">Shoot tissue taken approximately 20 cm above the soil surface</tissue>
    </source>
</reference>
<reference evidence="1" key="2">
    <citation type="journal article" date="2015" name="Data Brief">
        <title>Shoot transcriptome of the giant reed, Arundo donax.</title>
        <authorList>
            <person name="Barrero R.A."/>
            <person name="Guerrero F.D."/>
            <person name="Moolhuijzen P."/>
            <person name="Goolsby J.A."/>
            <person name="Tidwell J."/>
            <person name="Bellgard S.E."/>
            <person name="Bellgard M.I."/>
        </authorList>
    </citation>
    <scope>NUCLEOTIDE SEQUENCE</scope>
    <source>
        <tissue evidence="1">Shoot tissue taken approximately 20 cm above the soil surface</tissue>
    </source>
</reference>
<evidence type="ECO:0000313" key="1">
    <source>
        <dbReference type="EMBL" id="JAE34483.1"/>
    </source>
</evidence>
<proteinExistence type="predicted"/>
<organism evidence="1">
    <name type="scientific">Arundo donax</name>
    <name type="common">Giant reed</name>
    <name type="synonym">Donax arundinaceus</name>
    <dbReference type="NCBI Taxonomy" id="35708"/>
    <lineage>
        <taxon>Eukaryota</taxon>
        <taxon>Viridiplantae</taxon>
        <taxon>Streptophyta</taxon>
        <taxon>Embryophyta</taxon>
        <taxon>Tracheophyta</taxon>
        <taxon>Spermatophyta</taxon>
        <taxon>Magnoliopsida</taxon>
        <taxon>Liliopsida</taxon>
        <taxon>Poales</taxon>
        <taxon>Poaceae</taxon>
        <taxon>PACMAD clade</taxon>
        <taxon>Arundinoideae</taxon>
        <taxon>Arundineae</taxon>
        <taxon>Arundo</taxon>
    </lineage>
</organism>
<name>A0A0A9HNM2_ARUDO</name>
<protein>
    <submittedName>
        <fullName evidence="1">Uncharacterized protein</fullName>
    </submittedName>
</protein>
<dbReference type="EMBL" id="GBRH01163413">
    <property type="protein sequence ID" value="JAE34483.1"/>
    <property type="molecule type" value="Transcribed_RNA"/>
</dbReference>
<dbReference type="AlphaFoldDB" id="A0A0A9HNM2"/>
<sequence>MVYKGKRVIFHYDEGKSHHSLCVIKMLSRE</sequence>